<feature type="compositionally biased region" description="Basic and acidic residues" evidence="1">
    <location>
        <begin position="128"/>
        <end position="146"/>
    </location>
</feature>
<feature type="compositionally biased region" description="Basic and acidic residues" evidence="1">
    <location>
        <begin position="183"/>
        <end position="199"/>
    </location>
</feature>
<feature type="region of interest" description="Disordered" evidence="1">
    <location>
        <begin position="111"/>
        <end position="146"/>
    </location>
</feature>
<dbReference type="STRING" id="1764295.A0A5B8N1V6"/>
<dbReference type="PANTHER" id="PTHR34117">
    <property type="entry name" value="STYLE CELL-CYCLE INHIBITOR 1"/>
    <property type="match status" value="1"/>
</dbReference>
<dbReference type="PANTHER" id="PTHR34117:SF1">
    <property type="entry name" value="STYLE CELL-CYCLE INHIBITOR 1"/>
    <property type="match status" value="1"/>
</dbReference>
<organism evidence="2 3">
    <name type="scientific">Chloropicon primus</name>
    <dbReference type="NCBI Taxonomy" id="1764295"/>
    <lineage>
        <taxon>Eukaryota</taxon>
        <taxon>Viridiplantae</taxon>
        <taxon>Chlorophyta</taxon>
        <taxon>Chloropicophyceae</taxon>
        <taxon>Chloropicales</taxon>
        <taxon>Chloropicaceae</taxon>
        <taxon>Chloropicon</taxon>
    </lineage>
</organism>
<proteinExistence type="predicted"/>
<evidence type="ECO:0000313" key="3">
    <source>
        <dbReference type="Proteomes" id="UP000316726"/>
    </source>
</evidence>
<dbReference type="Proteomes" id="UP000316726">
    <property type="component" value="Chromosome 18"/>
</dbReference>
<keyword evidence="3" id="KW-1185">Reference proteome</keyword>
<accession>A0A5B8N1V6</accession>
<evidence type="ECO:0000256" key="1">
    <source>
        <dbReference type="SAM" id="MobiDB-lite"/>
    </source>
</evidence>
<name>A0A5B8N1V6_9CHLO</name>
<feature type="region of interest" description="Disordered" evidence="1">
    <location>
        <begin position="158"/>
        <end position="199"/>
    </location>
</feature>
<dbReference type="OrthoDB" id="2139939at2759"/>
<reference evidence="2 3" key="1">
    <citation type="submission" date="2018-07" db="EMBL/GenBank/DDBJ databases">
        <title>The complete nuclear genome of the prasinophyte Chloropicon primus (CCMP1205).</title>
        <authorList>
            <person name="Pombert J.-F."/>
            <person name="Otis C."/>
            <person name="Turmel M."/>
            <person name="Lemieux C."/>
        </authorList>
    </citation>
    <scope>NUCLEOTIDE SEQUENCE [LARGE SCALE GENOMIC DNA]</scope>
    <source>
        <strain evidence="2 3">CCMP1205</strain>
    </source>
</reference>
<feature type="compositionally biased region" description="Basic and acidic residues" evidence="1">
    <location>
        <begin position="111"/>
        <end position="121"/>
    </location>
</feature>
<protein>
    <submittedName>
        <fullName evidence="2">Uncharacterized protein</fullName>
    </submittedName>
</protein>
<dbReference type="EMBL" id="CP031051">
    <property type="protein sequence ID" value="QDZ25694.1"/>
    <property type="molecule type" value="Genomic_DNA"/>
</dbReference>
<gene>
    <name evidence="2" type="ORF">A3770_18p82120</name>
</gene>
<dbReference type="InterPro" id="IPR044688">
    <property type="entry name" value="SCI-1-like"/>
</dbReference>
<evidence type="ECO:0000313" key="2">
    <source>
        <dbReference type="EMBL" id="QDZ25694.1"/>
    </source>
</evidence>
<sequence>MRKYLGKIVPIDDTDYFLKNPEFCFYLIEEKDKYFGDLQSDEARSLFKDFVKAWNSNGLDAKFYEGLESGFTVPRTRPAKKGSSAALLREGALRKERESLIEDTERKFESREEQWRREKESRRKRGREQKELLDEMFPKATGRDALREKKTAQRAFAREREAEQQDFAPLSQADLMGGGDSFADARRREDGRKQKYQARRDIKRLEMEEKLVRHKAAEDAKLDQFRALLSQGPIKIQKRSEQS</sequence>
<dbReference type="AlphaFoldDB" id="A0A5B8N1V6"/>